<evidence type="ECO:0000256" key="3">
    <source>
        <dbReference type="SAM" id="MobiDB-lite"/>
    </source>
</evidence>
<keyword evidence="2" id="KW-0234">DNA repair</keyword>
<accession>A0AAD7CT69</accession>
<reference evidence="4" key="1">
    <citation type="submission" date="2023-03" db="EMBL/GenBank/DDBJ databases">
        <title>Massive genome expansion in bonnet fungi (Mycena s.s.) driven by repeated elements and novel gene families across ecological guilds.</title>
        <authorList>
            <consortium name="Lawrence Berkeley National Laboratory"/>
            <person name="Harder C.B."/>
            <person name="Miyauchi S."/>
            <person name="Viragh M."/>
            <person name="Kuo A."/>
            <person name="Thoen E."/>
            <person name="Andreopoulos B."/>
            <person name="Lu D."/>
            <person name="Skrede I."/>
            <person name="Drula E."/>
            <person name="Henrissat B."/>
            <person name="Morin E."/>
            <person name="Kohler A."/>
            <person name="Barry K."/>
            <person name="LaButti K."/>
            <person name="Morin E."/>
            <person name="Salamov A."/>
            <person name="Lipzen A."/>
            <person name="Mereny Z."/>
            <person name="Hegedus B."/>
            <person name="Baldrian P."/>
            <person name="Stursova M."/>
            <person name="Weitz H."/>
            <person name="Taylor A."/>
            <person name="Grigoriev I.V."/>
            <person name="Nagy L.G."/>
            <person name="Martin F."/>
            <person name="Kauserud H."/>
        </authorList>
    </citation>
    <scope>NUCLEOTIDE SEQUENCE</scope>
    <source>
        <strain evidence="4">CBHHK067</strain>
    </source>
</reference>
<evidence type="ECO:0000256" key="1">
    <source>
        <dbReference type="ARBA" id="ARBA00022763"/>
    </source>
</evidence>
<sequence length="223" mass="24707">MATPTVEAREFQASESHRKWKRASNDTPDDAQSETGENETQKDTPAQTRGTTNRPKTLYFVLKPVGGHHSPVQFCQLFEIIKKNGIDWVKDLGQQNNIQFMCMSSEMFPFASHAVHGYSLEYSAPLLARVGELGEEPGSQTYGPPGPVHTAWKLKAEDCSIATCPSFPDVNVLIILGGGMYDDKNATLGRIEKTTTELLSPGVRNLKRKAHRVYDSATLFDGY</sequence>
<dbReference type="InterPro" id="IPR004601">
    <property type="entry name" value="UvdE"/>
</dbReference>
<dbReference type="GO" id="GO:0043504">
    <property type="term" value="P:mitochondrial DNA repair"/>
    <property type="evidence" value="ECO:0007669"/>
    <property type="project" value="TreeGrafter"/>
</dbReference>
<dbReference type="GO" id="GO:0004519">
    <property type="term" value="F:endonuclease activity"/>
    <property type="evidence" value="ECO:0007669"/>
    <property type="project" value="InterPro"/>
</dbReference>
<dbReference type="Pfam" id="PF03851">
    <property type="entry name" value="UvdE"/>
    <property type="match status" value="1"/>
</dbReference>
<evidence type="ECO:0000313" key="5">
    <source>
        <dbReference type="Proteomes" id="UP001221757"/>
    </source>
</evidence>
<evidence type="ECO:0000313" key="4">
    <source>
        <dbReference type="EMBL" id="KAJ7661682.1"/>
    </source>
</evidence>
<evidence type="ECO:0000256" key="2">
    <source>
        <dbReference type="ARBA" id="ARBA00023204"/>
    </source>
</evidence>
<dbReference type="PANTHER" id="PTHR31290">
    <property type="entry name" value="UV-DAMAGE ENDONUCLEASE"/>
    <property type="match status" value="1"/>
</dbReference>
<dbReference type="GO" id="GO:0005634">
    <property type="term" value="C:nucleus"/>
    <property type="evidence" value="ECO:0007669"/>
    <property type="project" value="TreeGrafter"/>
</dbReference>
<keyword evidence="1" id="KW-0227">DNA damage</keyword>
<dbReference type="EMBL" id="JARKIE010000249">
    <property type="protein sequence ID" value="KAJ7661682.1"/>
    <property type="molecule type" value="Genomic_DNA"/>
</dbReference>
<name>A0AAD7CT69_MYCRO</name>
<comment type="caution">
    <text evidence="4">The sequence shown here is derived from an EMBL/GenBank/DDBJ whole genome shotgun (WGS) entry which is preliminary data.</text>
</comment>
<feature type="compositionally biased region" description="Basic and acidic residues" evidence="3">
    <location>
        <begin position="7"/>
        <end position="17"/>
    </location>
</feature>
<protein>
    <submittedName>
        <fullName evidence="4">Uncharacterized protein</fullName>
    </submittedName>
</protein>
<organism evidence="4 5">
    <name type="scientific">Mycena rosella</name>
    <name type="common">Pink bonnet</name>
    <name type="synonym">Agaricus rosellus</name>
    <dbReference type="NCBI Taxonomy" id="1033263"/>
    <lineage>
        <taxon>Eukaryota</taxon>
        <taxon>Fungi</taxon>
        <taxon>Dikarya</taxon>
        <taxon>Basidiomycota</taxon>
        <taxon>Agaricomycotina</taxon>
        <taxon>Agaricomycetes</taxon>
        <taxon>Agaricomycetidae</taxon>
        <taxon>Agaricales</taxon>
        <taxon>Marasmiineae</taxon>
        <taxon>Mycenaceae</taxon>
        <taxon>Mycena</taxon>
    </lineage>
</organism>
<dbReference type="AlphaFoldDB" id="A0AAD7CT69"/>
<dbReference type="PANTHER" id="PTHR31290:SF5">
    <property type="entry name" value="UV-DAMAGE ENDONUCLEASE"/>
    <property type="match status" value="1"/>
</dbReference>
<dbReference type="GO" id="GO:0005739">
    <property type="term" value="C:mitochondrion"/>
    <property type="evidence" value="ECO:0007669"/>
    <property type="project" value="TreeGrafter"/>
</dbReference>
<dbReference type="GO" id="GO:0006289">
    <property type="term" value="P:nucleotide-excision repair"/>
    <property type="evidence" value="ECO:0007669"/>
    <property type="project" value="InterPro"/>
</dbReference>
<feature type="compositionally biased region" description="Polar residues" evidence="3">
    <location>
        <begin position="43"/>
        <end position="55"/>
    </location>
</feature>
<dbReference type="Gene3D" id="3.20.20.150">
    <property type="entry name" value="Divalent-metal-dependent TIM barrel enzymes"/>
    <property type="match status" value="1"/>
</dbReference>
<dbReference type="Proteomes" id="UP001221757">
    <property type="component" value="Unassembled WGS sequence"/>
</dbReference>
<gene>
    <name evidence="4" type="ORF">B0H17DRAFT_1144648</name>
</gene>
<keyword evidence="5" id="KW-1185">Reference proteome</keyword>
<dbReference type="GO" id="GO:0009411">
    <property type="term" value="P:response to UV"/>
    <property type="evidence" value="ECO:0007669"/>
    <property type="project" value="InterPro"/>
</dbReference>
<proteinExistence type="predicted"/>
<feature type="region of interest" description="Disordered" evidence="3">
    <location>
        <begin position="1"/>
        <end position="55"/>
    </location>
</feature>